<comment type="caution">
    <text evidence="7">The sequence shown here is derived from an EMBL/GenBank/DDBJ whole genome shotgun (WGS) entry which is preliminary data.</text>
</comment>
<keyword evidence="4 6" id="KW-0472">Membrane</keyword>
<proteinExistence type="predicted"/>
<dbReference type="Proteomes" id="UP000320475">
    <property type="component" value="Unassembled WGS sequence"/>
</dbReference>
<dbReference type="OrthoDB" id="2156690at2759"/>
<feature type="transmembrane region" description="Helical" evidence="6">
    <location>
        <begin position="435"/>
        <end position="456"/>
    </location>
</feature>
<reference evidence="7 8" key="1">
    <citation type="journal article" date="2019" name="Sci. Rep.">
        <title>Comparative genomics of chytrid fungi reveal insights into the obligate biotrophic and pathogenic lifestyle of Synchytrium endobioticum.</title>
        <authorList>
            <person name="van de Vossenberg B.T.L.H."/>
            <person name="Warris S."/>
            <person name="Nguyen H.D.T."/>
            <person name="van Gent-Pelzer M.P.E."/>
            <person name="Joly D.L."/>
            <person name="van de Geest H.C."/>
            <person name="Bonants P.J.M."/>
            <person name="Smith D.S."/>
            <person name="Levesque C.A."/>
            <person name="van der Lee T.A.J."/>
        </authorList>
    </citation>
    <scope>NUCLEOTIDE SEQUENCE [LARGE SCALE GENOMIC DNA]</scope>
    <source>
        <strain evidence="7 8">LEV6574</strain>
    </source>
</reference>
<feature type="transmembrane region" description="Helical" evidence="6">
    <location>
        <begin position="249"/>
        <end position="271"/>
    </location>
</feature>
<feature type="transmembrane region" description="Helical" evidence="6">
    <location>
        <begin position="291"/>
        <end position="313"/>
    </location>
</feature>
<evidence type="ECO:0000313" key="8">
    <source>
        <dbReference type="Proteomes" id="UP000320475"/>
    </source>
</evidence>
<keyword evidence="2 6" id="KW-0812">Transmembrane</keyword>
<evidence type="ECO:0000256" key="6">
    <source>
        <dbReference type="SAM" id="Phobius"/>
    </source>
</evidence>
<evidence type="ECO:0000256" key="1">
    <source>
        <dbReference type="ARBA" id="ARBA00004141"/>
    </source>
</evidence>
<evidence type="ECO:0000256" key="2">
    <source>
        <dbReference type="ARBA" id="ARBA00022692"/>
    </source>
</evidence>
<evidence type="ECO:0000256" key="3">
    <source>
        <dbReference type="ARBA" id="ARBA00022989"/>
    </source>
</evidence>
<comment type="subcellular location">
    <subcellularLocation>
        <location evidence="1">Membrane</location>
        <topology evidence="1">Multi-pass membrane protein</topology>
    </subcellularLocation>
</comment>
<name>A0A507D5M1_9FUNG</name>
<dbReference type="InterPro" id="IPR018499">
    <property type="entry name" value="Tetraspanin/Peripherin"/>
</dbReference>
<keyword evidence="3 6" id="KW-1133">Transmembrane helix</keyword>
<accession>A0A507D5M1</accession>
<feature type="compositionally biased region" description="Polar residues" evidence="5">
    <location>
        <begin position="23"/>
        <end position="61"/>
    </location>
</feature>
<feature type="compositionally biased region" description="Polar residues" evidence="5">
    <location>
        <begin position="68"/>
        <end position="79"/>
    </location>
</feature>
<evidence type="ECO:0000256" key="4">
    <source>
        <dbReference type="ARBA" id="ARBA00023136"/>
    </source>
</evidence>
<sequence>MSANSTNEMDMTDIGLQPHLGQPNIQASASLSHRAQTDNPSMISNVGPSALSSPTVNTTASPKYKNPITPNSSQAQSIQRVRSRREKPSPPSSFQEPAVAVDNRTSAATINSNDMSQSTSASTLIGSVDQLYAAASPARPEKHNNAAMSSLAHQVPLSTNTKDNHPTITNQPIPQQSSGLFHRPSMSSALPYRNNTSHSIVDYQYYRKGGSSIHSANEFLQSLTAKTSFNSRMSEINRRNYWKFGKEKILFLAVNAVFTLAGASIFVLTMFSWSDANWYGPIVRIAQPDVLGFSTAIGILILGMGLIGFIGAFSHNKTMVGLFTLTTVPTFILIIVTLYVSFKWINDSRWEQNFASRYTTEYSNQTRLLIQNKFSCCGFYAAGDESVVYDGIRCIEGVQWTFDATLGENQFDQPVLPQPCYEPFNDFTHAYLRSVYIGCIGLLPLTLLSFVAGILATNHIYD</sequence>
<protein>
    <recommendedName>
        <fullName evidence="9">Tetraspanin Tsp2</fullName>
    </recommendedName>
</protein>
<evidence type="ECO:0000256" key="5">
    <source>
        <dbReference type="SAM" id="MobiDB-lite"/>
    </source>
</evidence>
<dbReference type="VEuPathDB" id="FungiDB:SeMB42_g05637"/>
<feature type="region of interest" description="Disordered" evidence="5">
    <location>
        <begin position="1"/>
        <end position="100"/>
    </location>
</feature>
<feature type="transmembrane region" description="Helical" evidence="6">
    <location>
        <begin position="320"/>
        <end position="342"/>
    </location>
</feature>
<evidence type="ECO:0008006" key="9">
    <source>
        <dbReference type="Google" id="ProtNLM"/>
    </source>
</evidence>
<dbReference type="EMBL" id="QEAM01000103">
    <property type="protein sequence ID" value="TPX46478.1"/>
    <property type="molecule type" value="Genomic_DNA"/>
</dbReference>
<dbReference type="AlphaFoldDB" id="A0A507D5M1"/>
<evidence type="ECO:0000313" key="7">
    <source>
        <dbReference type="EMBL" id="TPX46478.1"/>
    </source>
</evidence>
<organism evidence="7 8">
    <name type="scientific">Synchytrium endobioticum</name>
    <dbReference type="NCBI Taxonomy" id="286115"/>
    <lineage>
        <taxon>Eukaryota</taxon>
        <taxon>Fungi</taxon>
        <taxon>Fungi incertae sedis</taxon>
        <taxon>Chytridiomycota</taxon>
        <taxon>Chytridiomycota incertae sedis</taxon>
        <taxon>Chytridiomycetes</taxon>
        <taxon>Synchytriales</taxon>
        <taxon>Synchytriaceae</taxon>
        <taxon>Synchytrium</taxon>
    </lineage>
</organism>
<gene>
    <name evidence="7" type="ORF">SeLEV6574_g03222</name>
</gene>
<dbReference type="GO" id="GO:0016020">
    <property type="term" value="C:membrane"/>
    <property type="evidence" value="ECO:0007669"/>
    <property type="project" value="UniProtKB-SubCell"/>
</dbReference>
<dbReference type="Pfam" id="PF00335">
    <property type="entry name" value="Tetraspanin"/>
    <property type="match status" value="1"/>
</dbReference>